<feature type="region of interest" description="Disordered" evidence="1">
    <location>
        <begin position="30"/>
        <end position="59"/>
    </location>
</feature>
<proteinExistence type="predicted"/>
<keyword evidence="3" id="KW-1185">Reference proteome</keyword>
<evidence type="ECO:0000313" key="2">
    <source>
        <dbReference type="EMBL" id="PZC71693.1"/>
    </source>
</evidence>
<evidence type="ECO:0000313" key="3">
    <source>
        <dbReference type="Proteomes" id="UP000249218"/>
    </source>
</evidence>
<sequence length="86" mass="10101">MLDLKIQSYLRAIALLFIAVILINSFVTADSKCNNRPPGRRSSSNDSNKDKDKQGSGSPCVVYWPIVYYPYYYYPAYYYYPYYFYG</sequence>
<dbReference type="Proteomes" id="UP000249218">
    <property type="component" value="Unassembled WGS sequence"/>
</dbReference>
<gene>
    <name evidence="2" type="primary">HaOG212731</name>
    <name evidence="2" type="ORF">B5X24_HaOG212731</name>
</gene>
<evidence type="ECO:0000256" key="1">
    <source>
        <dbReference type="SAM" id="MobiDB-lite"/>
    </source>
</evidence>
<accession>A0A2W1BJ53</accession>
<organism evidence="2 3">
    <name type="scientific">Helicoverpa armigera</name>
    <name type="common">Cotton bollworm</name>
    <name type="synonym">Heliothis armigera</name>
    <dbReference type="NCBI Taxonomy" id="29058"/>
    <lineage>
        <taxon>Eukaryota</taxon>
        <taxon>Metazoa</taxon>
        <taxon>Ecdysozoa</taxon>
        <taxon>Arthropoda</taxon>
        <taxon>Hexapoda</taxon>
        <taxon>Insecta</taxon>
        <taxon>Pterygota</taxon>
        <taxon>Neoptera</taxon>
        <taxon>Endopterygota</taxon>
        <taxon>Lepidoptera</taxon>
        <taxon>Glossata</taxon>
        <taxon>Ditrysia</taxon>
        <taxon>Noctuoidea</taxon>
        <taxon>Noctuidae</taxon>
        <taxon>Heliothinae</taxon>
        <taxon>Helicoverpa</taxon>
    </lineage>
</organism>
<dbReference type="EMBL" id="KZ150268">
    <property type="protein sequence ID" value="PZC71693.1"/>
    <property type="molecule type" value="Genomic_DNA"/>
</dbReference>
<dbReference type="AlphaFoldDB" id="A0A2W1BJ53"/>
<name>A0A2W1BJ53_HELAM</name>
<protein>
    <submittedName>
        <fullName evidence="2">Uncharacterized protein</fullName>
    </submittedName>
</protein>
<reference evidence="2 3" key="1">
    <citation type="journal article" date="2017" name="BMC Biol.">
        <title>Genomic innovations, transcriptional plasticity and gene loss underlying the evolution and divergence of two highly polyphagous and invasive Helicoverpa pest species.</title>
        <authorList>
            <person name="Pearce S.L."/>
            <person name="Clarke D.F."/>
            <person name="East P.D."/>
            <person name="Elfekih S."/>
            <person name="Gordon K.H."/>
            <person name="Jermiin L.S."/>
            <person name="McGaughran A."/>
            <person name="Oakeshott J.G."/>
            <person name="Papanikolaou A."/>
            <person name="Perera O.P."/>
            <person name="Rane R.V."/>
            <person name="Richards S."/>
            <person name="Tay W.T."/>
            <person name="Walsh T.K."/>
            <person name="Anderson A."/>
            <person name="Anderson C.J."/>
            <person name="Asgari S."/>
            <person name="Board P.G."/>
            <person name="Bretschneider A."/>
            <person name="Campbell P.M."/>
            <person name="Chertemps T."/>
            <person name="Christeller J.T."/>
            <person name="Coppin C.W."/>
            <person name="Downes S.J."/>
            <person name="Duan G."/>
            <person name="Farnsworth C.A."/>
            <person name="Good R.T."/>
            <person name="Han L.B."/>
            <person name="Han Y.C."/>
            <person name="Hatje K."/>
            <person name="Horne I."/>
            <person name="Huang Y.P."/>
            <person name="Hughes D.S."/>
            <person name="Jacquin-Joly E."/>
            <person name="James W."/>
            <person name="Jhangiani S."/>
            <person name="Kollmar M."/>
            <person name="Kuwar S.S."/>
            <person name="Li S."/>
            <person name="Liu N.Y."/>
            <person name="Maibeche M.T."/>
            <person name="Miller J.R."/>
            <person name="Montagne N."/>
            <person name="Perry T."/>
            <person name="Qu J."/>
            <person name="Song S.V."/>
            <person name="Sutton G.G."/>
            <person name="Vogel H."/>
            <person name="Walenz B.P."/>
            <person name="Xu W."/>
            <person name="Zhang H.J."/>
            <person name="Zou Z."/>
            <person name="Batterham P."/>
            <person name="Edwards O.R."/>
            <person name="Feyereisen R."/>
            <person name="Gibbs R.A."/>
            <person name="Heckel D.G."/>
            <person name="McGrath A."/>
            <person name="Robin C."/>
            <person name="Scherer S.E."/>
            <person name="Worley K.C."/>
            <person name="Wu Y.D."/>
        </authorList>
    </citation>
    <scope>NUCLEOTIDE SEQUENCE [LARGE SCALE GENOMIC DNA]</scope>
    <source>
        <strain evidence="2">Harm_GR_Male_#8</strain>
        <tissue evidence="2">Whole organism</tissue>
    </source>
</reference>